<protein>
    <submittedName>
        <fullName evidence="1">Uncharacterized protein</fullName>
    </submittedName>
</protein>
<proteinExistence type="predicted"/>
<organism evidence="1 2">
    <name type="scientific">Nocardia jiangsuensis</name>
    <dbReference type="NCBI Taxonomy" id="1691563"/>
    <lineage>
        <taxon>Bacteria</taxon>
        <taxon>Bacillati</taxon>
        <taxon>Actinomycetota</taxon>
        <taxon>Actinomycetes</taxon>
        <taxon>Mycobacteriales</taxon>
        <taxon>Nocardiaceae</taxon>
        <taxon>Nocardia</taxon>
    </lineage>
</organism>
<dbReference type="EMBL" id="JBHSAX010000005">
    <property type="protein sequence ID" value="MFC3961606.1"/>
    <property type="molecule type" value="Genomic_DNA"/>
</dbReference>
<accession>A0ABV8DNG8</accession>
<evidence type="ECO:0000313" key="1">
    <source>
        <dbReference type="EMBL" id="MFC3961606.1"/>
    </source>
</evidence>
<keyword evidence="2" id="KW-1185">Reference proteome</keyword>
<name>A0ABV8DNG8_9NOCA</name>
<reference evidence="2" key="1">
    <citation type="journal article" date="2019" name="Int. J. Syst. Evol. Microbiol.">
        <title>The Global Catalogue of Microorganisms (GCM) 10K type strain sequencing project: providing services to taxonomists for standard genome sequencing and annotation.</title>
        <authorList>
            <consortium name="The Broad Institute Genomics Platform"/>
            <consortium name="The Broad Institute Genome Sequencing Center for Infectious Disease"/>
            <person name="Wu L."/>
            <person name="Ma J."/>
        </authorList>
    </citation>
    <scope>NUCLEOTIDE SEQUENCE [LARGE SCALE GENOMIC DNA]</scope>
    <source>
        <strain evidence="2">CGMCC 4.7330</strain>
    </source>
</reference>
<evidence type="ECO:0000313" key="2">
    <source>
        <dbReference type="Proteomes" id="UP001595696"/>
    </source>
</evidence>
<dbReference type="Proteomes" id="UP001595696">
    <property type="component" value="Unassembled WGS sequence"/>
</dbReference>
<sequence>MVDLDSPARSAMEARDQWVALRGVCSSVNAIVLEPVQQYRRWPVRARFIG</sequence>
<gene>
    <name evidence="1" type="ORF">ACFO0B_06355</name>
</gene>
<comment type="caution">
    <text evidence="1">The sequence shown here is derived from an EMBL/GenBank/DDBJ whole genome shotgun (WGS) entry which is preliminary data.</text>
</comment>
<dbReference type="RefSeq" id="WP_378611389.1">
    <property type="nucleotide sequence ID" value="NZ_JBHSAX010000005.1"/>
</dbReference>